<evidence type="ECO:0000313" key="8">
    <source>
        <dbReference type="Proteomes" id="UP000295418"/>
    </source>
</evidence>
<evidence type="ECO:0000256" key="2">
    <source>
        <dbReference type="ARBA" id="ARBA00022692"/>
    </source>
</evidence>
<evidence type="ECO:0000313" key="7">
    <source>
        <dbReference type="EMBL" id="TCZ75144.1"/>
    </source>
</evidence>
<dbReference type="PANTHER" id="PTHR43229">
    <property type="entry name" value="NODULATION PROTEIN J"/>
    <property type="match status" value="1"/>
</dbReference>
<keyword evidence="8" id="KW-1185">Reference proteome</keyword>
<dbReference type="InterPro" id="IPR000412">
    <property type="entry name" value="ABC_2_transport"/>
</dbReference>
<dbReference type="EMBL" id="SKFG01000022">
    <property type="protein sequence ID" value="TCZ75144.1"/>
    <property type="molecule type" value="Genomic_DNA"/>
</dbReference>
<evidence type="ECO:0000256" key="5">
    <source>
        <dbReference type="SAM" id="Phobius"/>
    </source>
</evidence>
<feature type="transmembrane region" description="Helical" evidence="5">
    <location>
        <begin position="166"/>
        <end position="185"/>
    </location>
</feature>
<dbReference type="PIRSF" id="PIRSF006648">
    <property type="entry name" value="DrrB"/>
    <property type="match status" value="1"/>
</dbReference>
<accession>A0A4R4E641</accession>
<evidence type="ECO:0000259" key="6">
    <source>
        <dbReference type="Pfam" id="PF12698"/>
    </source>
</evidence>
<dbReference type="OrthoDB" id="63188at2"/>
<dbReference type="Proteomes" id="UP000295418">
    <property type="component" value="Unassembled WGS sequence"/>
</dbReference>
<name>A0A4R4E641_9BACL</name>
<dbReference type="AlphaFoldDB" id="A0A4R4E641"/>
<dbReference type="GO" id="GO:0140359">
    <property type="term" value="F:ABC-type transporter activity"/>
    <property type="evidence" value="ECO:0007669"/>
    <property type="project" value="InterPro"/>
</dbReference>
<comment type="caution">
    <text evidence="7">The sequence shown here is derived from an EMBL/GenBank/DDBJ whole genome shotgun (WGS) entry which is preliminary data.</text>
</comment>
<gene>
    <name evidence="7" type="ORF">E0485_18520</name>
</gene>
<keyword evidence="3 5" id="KW-1133">Transmembrane helix</keyword>
<dbReference type="GO" id="GO:0043190">
    <property type="term" value="C:ATP-binding cassette (ABC) transporter complex"/>
    <property type="evidence" value="ECO:0007669"/>
    <property type="project" value="InterPro"/>
</dbReference>
<organism evidence="7 8">
    <name type="scientific">Paenibacillus albiflavus</name>
    <dbReference type="NCBI Taxonomy" id="2545760"/>
    <lineage>
        <taxon>Bacteria</taxon>
        <taxon>Bacillati</taxon>
        <taxon>Bacillota</taxon>
        <taxon>Bacilli</taxon>
        <taxon>Bacillales</taxon>
        <taxon>Paenibacillaceae</taxon>
        <taxon>Paenibacillus</taxon>
    </lineage>
</organism>
<keyword evidence="2 5" id="KW-0812">Transmembrane</keyword>
<comment type="subcellular location">
    <subcellularLocation>
        <location evidence="1">Membrane</location>
        <topology evidence="1">Multi-pass membrane protein</topology>
    </subcellularLocation>
</comment>
<sequence length="246" mass="27414">MKTLIKQSRMEIIRTLRSKSFFIFSIIMPVAFYFIFSSTVGDQTQVGGADWKAYYLMSMTLFGIVSSSLFSLGVRIANERKQGWTQLMQITPLPPTTYFFAKVAGQSMINFGIIVLMFLIGRFAKGIELPITTWLACGFWIWIGILPFIALGILIGQSKSAESASVFANIASLGMAMLGGLWMPLEILPKFMQQIGEWIPTYRLGQGAWNLVAGKAISLTGIAILAAYLVIFMIISSYIMRRREAV</sequence>
<keyword evidence="4 5" id="KW-0472">Membrane</keyword>
<reference evidence="7 8" key="1">
    <citation type="submission" date="2019-03" db="EMBL/GenBank/DDBJ databases">
        <authorList>
            <person name="Kim M.K.M."/>
        </authorList>
    </citation>
    <scope>NUCLEOTIDE SEQUENCE [LARGE SCALE GENOMIC DNA]</scope>
    <source>
        <strain evidence="7 8">18JY21-1</strain>
    </source>
</reference>
<feature type="transmembrane region" description="Helical" evidence="5">
    <location>
        <begin position="216"/>
        <end position="240"/>
    </location>
</feature>
<feature type="transmembrane region" description="Helical" evidence="5">
    <location>
        <begin position="133"/>
        <end position="154"/>
    </location>
</feature>
<protein>
    <submittedName>
        <fullName evidence="7">ABC transporter permease</fullName>
    </submittedName>
</protein>
<proteinExistence type="predicted"/>
<dbReference type="InterPro" id="IPR051784">
    <property type="entry name" value="Nod_factor_ABC_transporter"/>
</dbReference>
<feature type="transmembrane region" description="Helical" evidence="5">
    <location>
        <begin position="98"/>
        <end position="121"/>
    </location>
</feature>
<dbReference type="InterPro" id="IPR013525">
    <property type="entry name" value="ABC2_TM"/>
</dbReference>
<feature type="transmembrane region" description="Helical" evidence="5">
    <location>
        <begin position="53"/>
        <end position="77"/>
    </location>
</feature>
<evidence type="ECO:0000256" key="3">
    <source>
        <dbReference type="ARBA" id="ARBA00022989"/>
    </source>
</evidence>
<feature type="transmembrane region" description="Helical" evidence="5">
    <location>
        <begin position="21"/>
        <end position="41"/>
    </location>
</feature>
<dbReference type="Pfam" id="PF12698">
    <property type="entry name" value="ABC2_membrane_3"/>
    <property type="match status" value="1"/>
</dbReference>
<evidence type="ECO:0000256" key="4">
    <source>
        <dbReference type="ARBA" id="ARBA00023136"/>
    </source>
</evidence>
<dbReference type="PANTHER" id="PTHR43229:SF2">
    <property type="entry name" value="NODULATION PROTEIN J"/>
    <property type="match status" value="1"/>
</dbReference>
<evidence type="ECO:0000256" key="1">
    <source>
        <dbReference type="ARBA" id="ARBA00004141"/>
    </source>
</evidence>
<feature type="domain" description="ABC-2 type transporter transmembrane" evidence="6">
    <location>
        <begin position="53"/>
        <end position="237"/>
    </location>
</feature>
<dbReference type="RefSeq" id="WP_132419556.1">
    <property type="nucleotide sequence ID" value="NZ_SKFG01000022.1"/>
</dbReference>